<dbReference type="Gene3D" id="2.70.98.10">
    <property type="match status" value="1"/>
</dbReference>
<dbReference type="PANTHER" id="PTHR10091:SF0">
    <property type="entry name" value="GALACTOSE MUTAROTASE"/>
    <property type="match status" value="1"/>
</dbReference>
<evidence type="ECO:0000256" key="11">
    <source>
        <dbReference type="PIRNR" id="PIRNR005096"/>
    </source>
</evidence>
<evidence type="ECO:0000256" key="2">
    <source>
        <dbReference type="ARBA" id="ARBA00001913"/>
    </source>
</evidence>
<dbReference type="CDD" id="cd09019">
    <property type="entry name" value="galactose_mutarotase_like"/>
    <property type="match status" value="1"/>
</dbReference>
<accession>A0ABM5N651</accession>
<sequence>MSIQKSSFGVLPSGQETSLFILKNAAGMEAKISDYGGIVVALTAPDRNGNLNDVVLGCETLEGYLKGVPYFGAIIGRYGNRIAKGTFQLDGETYSLAINNGVNGLHGGLKGFDKNVWKAETIDSVEPVLKLSYLSVDGEEGYPGNLSVEVSYTLTSNALRIDYQATTDKATVLNLTNHSYFNLSGAEDVLSHEVILHADKFLPVDETVIPTGELRSVVGTPFDFTTSHQIGERINDTSYEQIVLGSGYDHCYVLTDNSSELRLAAEVYESSTGRIMKVLTTEPGMQFYTANHLKGNIVGKGGVTYGRRSAFCIETQHFPDSPNKPEFPSTVLRPGEVYTSTTIYQFETK</sequence>
<evidence type="ECO:0000256" key="7">
    <source>
        <dbReference type="ARBA" id="ARBA00014165"/>
    </source>
</evidence>
<evidence type="ECO:0000256" key="5">
    <source>
        <dbReference type="ARBA" id="ARBA00011245"/>
    </source>
</evidence>
<dbReference type="EC" id="5.1.3.3" evidence="6 11"/>
<evidence type="ECO:0000256" key="10">
    <source>
        <dbReference type="ARBA" id="ARBA00023277"/>
    </source>
</evidence>
<evidence type="ECO:0000313" key="13">
    <source>
        <dbReference type="Proteomes" id="UP000002875"/>
    </source>
</evidence>
<evidence type="ECO:0000256" key="6">
    <source>
        <dbReference type="ARBA" id="ARBA00013185"/>
    </source>
</evidence>
<keyword evidence="10 11" id="KW-0119">Carbohydrate metabolism</keyword>
<keyword evidence="9 11" id="KW-0413">Isomerase</keyword>
<comment type="pathway">
    <text evidence="3 11">Carbohydrate metabolism; hexose metabolism.</text>
</comment>
<dbReference type="InterPro" id="IPR014718">
    <property type="entry name" value="GH-type_carb-bd"/>
</dbReference>
<evidence type="ECO:0000256" key="8">
    <source>
        <dbReference type="ARBA" id="ARBA00022837"/>
    </source>
</evidence>
<dbReference type="SUPFAM" id="SSF74650">
    <property type="entry name" value="Galactose mutarotase-like"/>
    <property type="match status" value="1"/>
</dbReference>
<dbReference type="InterPro" id="IPR047215">
    <property type="entry name" value="Galactose_mutarotase-like"/>
</dbReference>
<dbReference type="InterPro" id="IPR008183">
    <property type="entry name" value="Aldose_1/G6P_1-epimerase"/>
</dbReference>
<dbReference type="RefSeq" id="WP_015030633.1">
    <property type="nucleotide sequence ID" value="NC_018748.1"/>
</dbReference>
<dbReference type="PIRSF" id="PIRSF005096">
    <property type="entry name" value="GALM"/>
    <property type="match status" value="1"/>
</dbReference>
<evidence type="ECO:0000256" key="9">
    <source>
        <dbReference type="ARBA" id="ARBA00023235"/>
    </source>
</evidence>
<comment type="similarity">
    <text evidence="4 11">Belongs to the aldose epimerase family.</text>
</comment>
<protein>
    <recommendedName>
        <fullName evidence="7 11">Aldose 1-epimerase</fullName>
        <ecNumber evidence="6 11">5.1.3.3</ecNumber>
    </recommendedName>
</protein>
<reference evidence="12 13" key="1">
    <citation type="submission" date="2011-07" db="EMBL/GenBank/DDBJ databases">
        <title>The complete genome of chromosome of Emticicia oligotrophica DSM 17448.</title>
        <authorList>
            <consortium name="US DOE Joint Genome Institute (JGI-PGF)"/>
            <person name="Lucas S."/>
            <person name="Han J."/>
            <person name="Lapidus A."/>
            <person name="Bruce D."/>
            <person name="Goodwin L."/>
            <person name="Pitluck S."/>
            <person name="Peters L."/>
            <person name="Kyrpides N."/>
            <person name="Mavromatis K."/>
            <person name="Ivanova N."/>
            <person name="Ovchinnikova G."/>
            <person name="Teshima H."/>
            <person name="Detter J.C."/>
            <person name="Tapia R."/>
            <person name="Han C."/>
            <person name="Land M."/>
            <person name="Hauser L."/>
            <person name="Markowitz V."/>
            <person name="Cheng J.-F."/>
            <person name="Hugenholtz P."/>
            <person name="Woyke T."/>
            <person name="Wu D."/>
            <person name="Tindall B."/>
            <person name="Pomrenke H."/>
            <person name="Brambilla E."/>
            <person name="Klenk H.-P."/>
            <person name="Eisen J.A."/>
        </authorList>
    </citation>
    <scope>NUCLEOTIDE SEQUENCE [LARGE SCALE GENOMIC DNA]</scope>
    <source>
        <strain evidence="12 13">DSM 17448</strain>
    </source>
</reference>
<evidence type="ECO:0000256" key="1">
    <source>
        <dbReference type="ARBA" id="ARBA00001614"/>
    </source>
</evidence>
<dbReference type="Pfam" id="PF01263">
    <property type="entry name" value="Aldose_epim"/>
    <property type="match status" value="1"/>
</dbReference>
<comment type="catalytic activity">
    <reaction evidence="1 11">
        <text>alpha-D-glucose = beta-D-glucose</text>
        <dbReference type="Rhea" id="RHEA:10264"/>
        <dbReference type="ChEBI" id="CHEBI:15903"/>
        <dbReference type="ChEBI" id="CHEBI:17925"/>
        <dbReference type="EC" id="5.1.3.3"/>
    </reaction>
</comment>
<name>A0ABM5N651_EMTOG</name>
<dbReference type="PANTHER" id="PTHR10091">
    <property type="entry name" value="ALDOSE-1-EPIMERASE"/>
    <property type="match status" value="1"/>
</dbReference>
<gene>
    <name evidence="12" type="ordered locus">Emtol_3819</name>
</gene>
<keyword evidence="8" id="KW-0106">Calcium</keyword>
<dbReference type="EMBL" id="CP002961">
    <property type="protein sequence ID" value="AFK04945.1"/>
    <property type="molecule type" value="Genomic_DNA"/>
</dbReference>
<evidence type="ECO:0000256" key="3">
    <source>
        <dbReference type="ARBA" id="ARBA00005028"/>
    </source>
</evidence>
<evidence type="ECO:0000256" key="4">
    <source>
        <dbReference type="ARBA" id="ARBA00006206"/>
    </source>
</evidence>
<keyword evidence="13" id="KW-1185">Reference proteome</keyword>
<organism evidence="12 13">
    <name type="scientific">Emticicia oligotrophica (strain DSM 17448 / CIP 109782 / MTCC 6937 / GPTSA100-15)</name>
    <dbReference type="NCBI Taxonomy" id="929562"/>
    <lineage>
        <taxon>Bacteria</taxon>
        <taxon>Pseudomonadati</taxon>
        <taxon>Bacteroidota</taxon>
        <taxon>Cytophagia</taxon>
        <taxon>Cytophagales</taxon>
        <taxon>Leadbetterellaceae</taxon>
        <taxon>Emticicia</taxon>
    </lineage>
</organism>
<dbReference type="InterPro" id="IPR015443">
    <property type="entry name" value="Aldose_1-epimerase"/>
</dbReference>
<comment type="cofactor">
    <cofactor evidence="2">
        <name>Ca(2+)</name>
        <dbReference type="ChEBI" id="CHEBI:29108"/>
    </cofactor>
</comment>
<dbReference type="InterPro" id="IPR011013">
    <property type="entry name" value="Gal_mutarotase_sf_dom"/>
</dbReference>
<evidence type="ECO:0000313" key="12">
    <source>
        <dbReference type="EMBL" id="AFK04945.1"/>
    </source>
</evidence>
<comment type="subunit">
    <text evidence="5">Monomer.</text>
</comment>
<proteinExistence type="inferred from homology"/>
<dbReference type="Proteomes" id="UP000002875">
    <property type="component" value="Chromosome"/>
</dbReference>
<dbReference type="PROSITE" id="PS00545">
    <property type="entry name" value="ALDOSE_1_EPIMERASE"/>
    <property type="match status" value="1"/>
</dbReference>
<dbReference type="InterPro" id="IPR018052">
    <property type="entry name" value="Ald1_epimerase_CS"/>
</dbReference>
<dbReference type="NCBIfam" id="NF008277">
    <property type="entry name" value="PRK11055.1"/>
    <property type="match status" value="1"/>
</dbReference>